<sequence>MNTLINADAFTLDGVTFQHRRVRVDGLGYHVVVGGSGPPLILLAGFPQSWYAWRRVMPLLAPYFRVFAVDLPGQGDSDKPLDGYDTRTTGERLRALFHTLGLTRYALAGHDIGAWVGYPYAARYPGEVERLVLLDANIPGVTLKPSIELGPDNWKSWHFLFNSVPDLPEALLAGRERILIEWFFSRKTANKPGVFSRADIDEYERVYQTLGGLRGMLGYYRAANEDAAQNRELRDKPLTLPVLALGGDQGSAPDLHQALKPLALNLQGGVLQDCGHYLPEEQPRELARRMLAFLTEKHPA</sequence>
<dbReference type="Proteomes" id="UP001234798">
    <property type="component" value="Chromosome"/>
</dbReference>
<evidence type="ECO:0000313" key="3">
    <source>
        <dbReference type="EMBL" id="WMD22387.1"/>
    </source>
</evidence>
<name>A0ABY9M5V3_9BURK</name>
<gene>
    <name evidence="3" type="ORF">RAS12_08415</name>
</gene>
<evidence type="ECO:0000259" key="2">
    <source>
        <dbReference type="Pfam" id="PF00561"/>
    </source>
</evidence>
<feature type="domain" description="AB hydrolase-1" evidence="2">
    <location>
        <begin position="38"/>
        <end position="281"/>
    </location>
</feature>
<dbReference type="PANTHER" id="PTHR43329">
    <property type="entry name" value="EPOXIDE HYDROLASE"/>
    <property type="match status" value="1"/>
</dbReference>
<accession>A0ABY9M5V3</accession>
<reference evidence="3 4" key="1">
    <citation type="submission" date="2023-08" db="EMBL/GenBank/DDBJ databases">
        <title>Achromobacter seleniivolatilans sp. nov., isolated from seleniferous soil.</title>
        <authorList>
            <person name="Zhang S."/>
            <person name="Li K."/>
            <person name="Peng J."/>
            <person name="Zhao Q."/>
            <person name="Wang H."/>
            <person name="Guo Y."/>
        </authorList>
    </citation>
    <scope>NUCLEOTIDE SEQUENCE [LARGE SCALE GENOMIC DNA]</scope>
    <source>
        <strain evidence="3 4">R39</strain>
    </source>
</reference>
<proteinExistence type="predicted"/>
<evidence type="ECO:0000256" key="1">
    <source>
        <dbReference type="ARBA" id="ARBA00022801"/>
    </source>
</evidence>
<dbReference type="Gene3D" id="3.40.50.1820">
    <property type="entry name" value="alpha/beta hydrolase"/>
    <property type="match status" value="1"/>
</dbReference>
<evidence type="ECO:0000313" key="4">
    <source>
        <dbReference type="Proteomes" id="UP001234798"/>
    </source>
</evidence>
<dbReference type="InterPro" id="IPR029058">
    <property type="entry name" value="AB_hydrolase_fold"/>
</dbReference>
<dbReference type="InterPro" id="IPR000073">
    <property type="entry name" value="AB_hydrolase_1"/>
</dbReference>
<dbReference type="PRINTS" id="PR00111">
    <property type="entry name" value="ABHYDROLASE"/>
</dbReference>
<dbReference type="Pfam" id="PF00561">
    <property type="entry name" value="Abhydrolase_1"/>
    <property type="match status" value="1"/>
</dbReference>
<dbReference type="InterPro" id="IPR000639">
    <property type="entry name" value="Epox_hydrolase-like"/>
</dbReference>
<dbReference type="RefSeq" id="WP_306947179.1">
    <property type="nucleotide sequence ID" value="NZ_CP132976.1"/>
</dbReference>
<dbReference type="GO" id="GO:0016787">
    <property type="term" value="F:hydrolase activity"/>
    <property type="evidence" value="ECO:0007669"/>
    <property type="project" value="UniProtKB-KW"/>
</dbReference>
<protein>
    <submittedName>
        <fullName evidence="3">Alpha/beta hydrolase</fullName>
    </submittedName>
</protein>
<keyword evidence="1 3" id="KW-0378">Hydrolase</keyword>
<dbReference type="SUPFAM" id="SSF53474">
    <property type="entry name" value="alpha/beta-Hydrolases"/>
    <property type="match status" value="1"/>
</dbReference>
<dbReference type="EMBL" id="CP132976">
    <property type="protein sequence ID" value="WMD22387.1"/>
    <property type="molecule type" value="Genomic_DNA"/>
</dbReference>
<keyword evidence="4" id="KW-1185">Reference proteome</keyword>
<organism evidence="3 4">
    <name type="scientific">Achromobacter seleniivolatilans</name>
    <dbReference type="NCBI Taxonomy" id="3047478"/>
    <lineage>
        <taxon>Bacteria</taxon>
        <taxon>Pseudomonadati</taxon>
        <taxon>Pseudomonadota</taxon>
        <taxon>Betaproteobacteria</taxon>
        <taxon>Burkholderiales</taxon>
        <taxon>Alcaligenaceae</taxon>
        <taxon>Achromobacter</taxon>
    </lineage>
</organism>
<dbReference type="PRINTS" id="PR00412">
    <property type="entry name" value="EPOXHYDRLASE"/>
</dbReference>